<evidence type="ECO:0000313" key="4">
    <source>
        <dbReference type="Proteomes" id="UP000717696"/>
    </source>
</evidence>
<reference evidence="3" key="1">
    <citation type="journal article" date="2021" name="Nat. Commun.">
        <title>Genetic determinants of endophytism in the Arabidopsis root mycobiome.</title>
        <authorList>
            <person name="Mesny F."/>
            <person name="Miyauchi S."/>
            <person name="Thiergart T."/>
            <person name="Pickel B."/>
            <person name="Atanasova L."/>
            <person name="Karlsson M."/>
            <person name="Huettel B."/>
            <person name="Barry K.W."/>
            <person name="Haridas S."/>
            <person name="Chen C."/>
            <person name="Bauer D."/>
            <person name="Andreopoulos W."/>
            <person name="Pangilinan J."/>
            <person name="LaButti K."/>
            <person name="Riley R."/>
            <person name="Lipzen A."/>
            <person name="Clum A."/>
            <person name="Drula E."/>
            <person name="Henrissat B."/>
            <person name="Kohler A."/>
            <person name="Grigoriev I.V."/>
            <person name="Martin F.M."/>
            <person name="Hacquard S."/>
        </authorList>
    </citation>
    <scope>NUCLEOTIDE SEQUENCE</scope>
    <source>
        <strain evidence="3">MPI-CAGE-AT-0021</strain>
    </source>
</reference>
<keyword evidence="2" id="KW-0472">Membrane</keyword>
<evidence type="ECO:0000256" key="2">
    <source>
        <dbReference type="SAM" id="Phobius"/>
    </source>
</evidence>
<evidence type="ECO:0000313" key="3">
    <source>
        <dbReference type="EMBL" id="KAH7159712.1"/>
    </source>
</evidence>
<dbReference type="PANTHER" id="PTHR35179">
    <property type="entry name" value="PROTEIN CBG02620"/>
    <property type="match status" value="1"/>
</dbReference>
<dbReference type="EMBL" id="JAGMUU010000002">
    <property type="protein sequence ID" value="KAH7159712.1"/>
    <property type="molecule type" value="Genomic_DNA"/>
</dbReference>
<evidence type="ECO:0000256" key="1">
    <source>
        <dbReference type="SAM" id="MobiDB-lite"/>
    </source>
</evidence>
<comment type="caution">
    <text evidence="3">The sequence shown here is derived from an EMBL/GenBank/DDBJ whole genome shotgun (WGS) entry which is preliminary data.</text>
</comment>
<dbReference type="Proteomes" id="UP000717696">
    <property type="component" value="Unassembled WGS sequence"/>
</dbReference>
<feature type="transmembrane region" description="Helical" evidence="2">
    <location>
        <begin position="113"/>
        <end position="135"/>
    </location>
</feature>
<gene>
    <name evidence="3" type="ORF">B0J13DRAFT_670411</name>
</gene>
<dbReference type="OrthoDB" id="3205825at2759"/>
<dbReference type="AlphaFoldDB" id="A0A9P9JFI8"/>
<feature type="transmembrane region" description="Helical" evidence="2">
    <location>
        <begin position="196"/>
        <end position="215"/>
    </location>
</feature>
<keyword evidence="2" id="KW-0812">Transmembrane</keyword>
<accession>A0A9P9JFI8</accession>
<proteinExistence type="predicted"/>
<organism evidence="3 4">
    <name type="scientific">Dactylonectria estremocensis</name>
    <dbReference type="NCBI Taxonomy" id="1079267"/>
    <lineage>
        <taxon>Eukaryota</taxon>
        <taxon>Fungi</taxon>
        <taxon>Dikarya</taxon>
        <taxon>Ascomycota</taxon>
        <taxon>Pezizomycotina</taxon>
        <taxon>Sordariomycetes</taxon>
        <taxon>Hypocreomycetidae</taxon>
        <taxon>Hypocreales</taxon>
        <taxon>Nectriaceae</taxon>
        <taxon>Dactylonectria</taxon>
    </lineage>
</organism>
<feature type="transmembrane region" description="Helical" evidence="2">
    <location>
        <begin position="79"/>
        <end position="101"/>
    </location>
</feature>
<keyword evidence="2" id="KW-1133">Transmembrane helix</keyword>
<protein>
    <recommendedName>
        <fullName evidence="5">Transmembrane protein</fullName>
    </recommendedName>
</protein>
<feature type="compositionally biased region" description="Low complexity" evidence="1">
    <location>
        <begin position="260"/>
        <end position="282"/>
    </location>
</feature>
<sequence length="364" mass="41296">MSTSSAKDFKIAAMAVGFTIGFGFLTTWEAIKQTRRNRNPLRSTYIYMLWGEIIANLGIMIIGWIWIDKVVKSTVPVLFFILFFWVFEVQFLMQIIINRIAIIAEHRSTITKIKWGTAAIMTSINIAVFCIFIPAHRDPPVSDTFVTINKYWDCTSKVLIMILDAALNWYFLRIVQKRLVQQHNLVKYKPLVSFNAKLMVLSIAMDAMLIGLMWLPNHSVFIQFHPVTYMVKLNIEMSMAKLITRLASRSTSDEYYDGTNSNPSNGQSGNQSHPNNNNNWAQNNPIKLAQMSRVVVGDSDEDLTSGEIRKRTDIEIRVESDGKNYRARSGTAQTVDDEIPLTANTGHPKQMDIRVTESVASGDS</sequence>
<dbReference type="PANTHER" id="PTHR35179:SF1">
    <property type="entry name" value="INTEGRAL MEMBRANE PROTEIN"/>
    <property type="match status" value="1"/>
</dbReference>
<evidence type="ECO:0008006" key="5">
    <source>
        <dbReference type="Google" id="ProtNLM"/>
    </source>
</evidence>
<keyword evidence="4" id="KW-1185">Reference proteome</keyword>
<feature type="transmembrane region" description="Helical" evidence="2">
    <location>
        <begin position="12"/>
        <end position="31"/>
    </location>
</feature>
<name>A0A9P9JFI8_9HYPO</name>
<feature type="transmembrane region" description="Helical" evidence="2">
    <location>
        <begin position="43"/>
        <end position="67"/>
    </location>
</feature>
<feature type="transmembrane region" description="Helical" evidence="2">
    <location>
        <begin position="155"/>
        <end position="175"/>
    </location>
</feature>
<feature type="region of interest" description="Disordered" evidence="1">
    <location>
        <begin position="253"/>
        <end position="282"/>
    </location>
</feature>